<evidence type="ECO:0000313" key="6">
    <source>
        <dbReference type="Proteomes" id="UP000295668"/>
    </source>
</evidence>
<evidence type="ECO:0000313" key="5">
    <source>
        <dbReference type="EMBL" id="TDG36195.1"/>
    </source>
</evidence>
<dbReference type="SUPFAM" id="SSF51905">
    <property type="entry name" value="FAD/NAD(P)-binding domain"/>
    <property type="match status" value="1"/>
</dbReference>
<evidence type="ECO:0000256" key="3">
    <source>
        <dbReference type="PIRSR" id="PIRSR601613-1"/>
    </source>
</evidence>
<organism evidence="5 6">
    <name type="scientific">Pedobacter changchengzhani</name>
    <dbReference type="NCBI Taxonomy" id="2529274"/>
    <lineage>
        <taxon>Bacteria</taxon>
        <taxon>Pseudomonadati</taxon>
        <taxon>Bacteroidota</taxon>
        <taxon>Sphingobacteriia</taxon>
        <taxon>Sphingobacteriales</taxon>
        <taxon>Sphingobacteriaceae</taxon>
        <taxon>Pedobacter</taxon>
    </lineage>
</organism>
<evidence type="ECO:0000259" key="4">
    <source>
        <dbReference type="Pfam" id="PF01593"/>
    </source>
</evidence>
<dbReference type="EMBL" id="SJCY01000005">
    <property type="protein sequence ID" value="TDG36195.1"/>
    <property type="molecule type" value="Genomic_DNA"/>
</dbReference>
<dbReference type="Gene3D" id="3.50.50.60">
    <property type="entry name" value="FAD/NAD(P)-binding domain"/>
    <property type="match status" value="1"/>
</dbReference>
<evidence type="ECO:0000256" key="1">
    <source>
        <dbReference type="ARBA" id="ARBA00001974"/>
    </source>
</evidence>
<keyword evidence="2" id="KW-0560">Oxidoreductase</keyword>
<dbReference type="InterPro" id="IPR036188">
    <property type="entry name" value="FAD/NAD-bd_sf"/>
</dbReference>
<dbReference type="GO" id="GO:0016491">
    <property type="term" value="F:oxidoreductase activity"/>
    <property type="evidence" value="ECO:0007669"/>
    <property type="project" value="UniProtKB-KW"/>
</dbReference>
<dbReference type="Proteomes" id="UP000295668">
    <property type="component" value="Unassembled WGS sequence"/>
</dbReference>
<dbReference type="PANTHER" id="PTHR42841">
    <property type="entry name" value="AMINE OXIDASE"/>
    <property type="match status" value="1"/>
</dbReference>
<comment type="caution">
    <text evidence="5">The sequence shown here is derived from an EMBL/GenBank/DDBJ whole genome shotgun (WGS) entry which is preliminary data.</text>
</comment>
<feature type="binding site" evidence="3">
    <location>
        <position position="226"/>
    </location>
    <ligand>
        <name>FAD</name>
        <dbReference type="ChEBI" id="CHEBI:57692"/>
    </ligand>
</feature>
<proteinExistence type="predicted"/>
<keyword evidence="6" id="KW-1185">Reference proteome</keyword>
<dbReference type="RefSeq" id="WP_133262441.1">
    <property type="nucleotide sequence ID" value="NZ_SJCY01000005.1"/>
</dbReference>
<reference evidence="5 6" key="1">
    <citation type="submission" date="2019-02" db="EMBL/GenBank/DDBJ databases">
        <title>Pedobacter sp. nov., a novel speices isolated from soil of pinguins habitat in Antarcitica.</title>
        <authorList>
            <person name="He R.-H."/>
        </authorList>
    </citation>
    <scope>NUCLEOTIDE SEQUENCE [LARGE SCALE GENOMIC DNA]</scope>
    <source>
        <strain evidence="5 6">E01020</strain>
    </source>
</reference>
<protein>
    <submittedName>
        <fullName evidence="5">FAD-binding protein</fullName>
    </submittedName>
</protein>
<evidence type="ECO:0000256" key="2">
    <source>
        <dbReference type="ARBA" id="ARBA00023002"/>
    </source>
</evidence>
<dbReference type="OrthoDB" id="9767561at2"/>
<accession>A0A4R5MLS0</accession>
<dbReference type="Pfam" id="PF01593">
    <property type="entry name" value="Amino_oxidase"/>
    <property type="match status" value="1"/>
</dbReference>
<dbReference type="PRINTS" id="PR00757">
    <property type="entry name" value="AMINEOXDASEF"/>
</dbReference>
<feature type="binding site" evidence="3">
    <location>
        <begin position="35"/>
        <end position="36"/>
    </location>
    <ligand>
        <name>FAD</name>
        <dbReference type="ChEBI" id="CHEBI:57692"/>
    </ligand>
</feature>
<dbReference type="AlphaFoldDB" id="A0A4R5MLS0"/>
<feature type="domain" description="Amine oxidase" evidence="4">
    <location>
        <begin position="15"/>
        <end position="413"/>
    </location>
</feature>
<name>A0A4R5MLS0_9SPHI</name>
<dbReference type="InterPro" id="IPR002937">
    <property type="entry name" value="Amino_oxidase"/>
</dbReference>
<dbReference type="InterPro" id="IPR001613">
    <property type="entry name" value="Flavin_amine_oxidase"/>
</dbReference>
<comment type="cofactor">
    <cofactor evidence="1">
        <name>FAD</name>
        <dbReference type="ChEBI" id="CHEBI:57692"/>
    </cofactor>
</comment>
<gene>
    <name evidence="5" type="ORF">EZJ43_09330</name>
</gene>
<sequence>MKPNDLDVIIIGAGIAGLTATKILKKAGKKILLIEASDDVGGRVRTDYKDGFILDRGFQVLLTAYPEAKELLDYKKLDLKRFKPGALILNKNSIYKIGDPLREPKLLFTTLFSPVGSLKDKFLLLFLKVKLSLTSIDQIFLKKEIETITYLKNFGFSENFIAQFFTPFFTGIFLERKLQTSSRMFEFLFKMFGEGDAAVPVYGMGMISKQLGENLTKDELLLNTRVTKIEGTSVLTDLGETFDAKTILIATDAVNIPQPHQLTASVTKSKSALTLYFSVEKRQENTDRIALNANADQIINNIAFLDDIAPNYSPIGKSLISVSIKDGTIDAQIDLETTVRNELAQWFPESKDWKLIAKYNIPYALPNNQSVVNSINVDKMKIADHCFICGDHSLNGSINAAMKSGKSVAEEILKSL</sequence>